<dbReference type="AlphaFoldDB" id="A0A1M5V9J4"/>
<organism evidence="2 3">
    <name type="scientific">Caloranaerobacter azorensis DSM 13643</name>
    <dbReference type="NCBI Taxonomy" id="1121264"/>
    <lineage>
        <taxon>Bacteria</taxon>
        <taxon>Bacillati</taxon>
        <taxon>Bacillota</taxon>
        <taxon>Tissierellia</taxon>
        <taxon>Tissierellales</taxon>
        <taxon>Thermohalobacteraceae</taxon>
        <taxon>Caloranaerobacter</taxon>
    </lineage>
</organism>
<dbReference type="Pfam" id="PF12669">
    <property type="entry name" value="FeoB_associated"/>
    <property type="match status" value="1"/>
</dbReference>
<evidence type="ECO:0000256" key="1">
    <source>
        <dbReference type="SAM" id="Phobius"/>
    </source>
</evidence>
<reference evidence="3" key="1">
    <citation type="submission" date="2016-11" db="EMBL/GenBank/DDBJ databases">
        <authorList>
            <person name="Varghese N."/>
            <person name="Submissions S."/>
        </authorList>
    </citation>
    <scope>NUCLEOTIDE SEQUENCE [LARGE SCALE GENOMIC DNA]</scope>
    <source>
        <strain evidence="3">DSM 13643</strain>
    </source>
</reference>
<keyword evidence="3" id="KW-1185">Reference proteome</keyword>
<evidence type="ECO:0000313" key="3">
    <source>
        <dbReference type="Proteomes" id="UP000183967"/>
    </source>
</evidence>
<keyword evidence="1" id="KW-0472">Membrane</keyword>
<sequence length="49" mass="5311">MSSGTIATVIISIIIFGYGIFSILKSVKKMSKGKCIGCSECNYKCNKMN</sequence>
<dbReference type="RefSeq" id="WP_083599574.1">
    <property type="nucleotide sequence ID" value="NZ_FQXO01000053.1"/>
</dbReference>
<evidence type="ECO:0000313" key="2">
    <source>
        <dbReference type="EMBL" id="SHH71895.1"/>
    </source>
</evidence>
<gene>
    <name evidence="2" type="ORF">SAMN02745135_01818</name>
</gene>
<keyword evidence="1" id="KW-0812">Transmembrane</keyword>
<evidence type="ECO:0008006" key="4">
    <source>
        <dbReference type="Google" id="ProtNLM"/>
    </source>
</evidence>
<accession>A0A1M5V9J4</accession>
<name>A0A1M5V9J4_9FIRM</name>
<protein>
    <recommendedName>
        <fullName evidence="4">Virus attachment protein p12 family protein</fullName>
    </recommendedName>
</protein>
<proteinExistence type="predicted"/>
<feature type="transmembrane region" description="Helical" evidence="1">
    <location>
        <begin position="6"/>
        <end position="24"/>
    </location>
</feature>
<keyword evidence="1" id="KW-1133">Transmembrane helix</keyword>
<dbReference type="EMBL" id="FQXO01000053">
    <property type="protein sequence ID" value="SHH71895.1"/>
    <property type="molecule type" value="Genomic_DNA"/>
</dbReference>
<dbReference type="Proteomes" id="UP000183967">
    <property type="component" value="Unassembled WGS sequence"/>
</dbReference>